<comment type="caution">
    <text evidence="4">The sequence shown here is derived from an EMBL/GenBank/DDBJ whole genome shotgun (WGS) entry which is preliminary data.</text>
</comment>
<evidence type="ECO:0000256" key="1">
    <source>
        <dbReference type="SAM" id="MobiDB-lite"/>
    </source>
</evidence>
<accession>A0A9N8I002</accession>
<dbReference type="InterPro" id="IPR013876">
    <property type="entry name" value="TFIIH_BTF_p62_N"/>
</dbReference>
<keyword evidence="2" id="KW-1133">Transmembrane helix</keyword>
<feature type="domain" description="TFIIH p62 subunit N-terminal" evidence="3">
    <location>
        <begin position="12"/>
        <end position="81"/>
    </location>
</feature>
<dbReference type="InterPro" id="IPR011993">
    <property type="entry name" value="PH-like_dom_sf"/>
</dbReference>
<dbReference type="SUPFAM" id="SSF50729">
    <property type="entry name" value="PH domain-like"/>
    <property type="match status" value="1"/>
</dbReference>
<protein>
    <recommendedName>
        <fullName evidence="3">TFIIH p62 subunit N-terminal domain-containing protein</fullName>
    </recommendedName>
</protein>
<sequence>MVNMATYANVAYKQENGTLTLNDKVFHYQADAPSKTSVKCSWARVEKRQLSPASSKQHMIKLLLVSGKTAVFTIKNRQMLEDLRTSCQAHMEAAKAANAIEDPKRSIRQSQRDTTMDSQQRNASVTSWHDEPVNDEDYSKKNLNTLCSLICAGMICCIILMCIQFFLIYWFHLKEDVQTIFTETTGSIMEDDRSRPPDVGKESRYGIRSVNHEWDSDEVSLQYELSDYIMDDSVKFILYDGLDCRRSDKDITRDNQWLFIFLNNPVGDGGAKLYNEGRGTRDFEVHFTLNKGQITDAPFFTPNGLDAGRLSFCVGLSVSYNKVDYWEYTEEVNAVERAVQMDIDLSDFRRIDDFIIRTIVRPKYYRRELSSGSIALRGSTESIDFLEWQEEEETQQYSI</sequence>
<feature type="compositionally biased region" description="Polar residues" evidence="1">
    <location>
        <begin position="116"/>
        <end position="127"/>
    </location>
</feature>
<proteinExistence type="predicted"/>
<name>A0A9N8I002_9STRA</name>
<gene>
    <name evidence="4" type="ORF">SEMRO_3303_G346460.1</name>
</gene>
<evidence type="ECO:0000313" key="5">
    <source>
        <dbReference type="Proteomes" id="UP001153069"/>
    </source>
</evidence>
<reference evidence="4" key="1">
    <citation type="submission" date="2020-06" db="EMBL/GenBank/DDBJ databases">
        <authorList>
            <consortium name="Plant Systems Biology data submission"/>
        </authorList>
    </citation>
    <scope>NUCLEOTIDE SEQUENCE</scope>
    <source>
        <strain evidence="4">D6</strain>
    </source>
</reference>
<feature type="region of interest" description="Disordered" evidence="1">
    <location>
        <begin position="101"/>
        <end position="130"/>
    </location>
</feature>
<dbReference type="Pfam" id="PF08567">
    <property type="entry name" value="PH_TFIIH"/>
    <property type="match status" value="1"/>
</dbReference>
<keyword evidence="2" id="KW-0472">Membrane</keyword>
<evidence type="ECO:0000259" key="3">
    <source>
        <dbReference type="Pfam" id="PF08567"/>
    </source>
</evidence>
<dbReference type="OrthoDB" id="50968at2759"/>
<organism evidence="4 5">
    <name type="scientific">Seminavis robusta</name>
    <dbReference type="NCBI Taxonomy" id="568900"/>
    <lineage>
        <taxon>Eukaryota</taxon>
        <taxon>Sar</taxon>
        <taxon>Stramenopiles</taxon>
        <taxon>Ochrophyta</taxon>
        <taxon>Bacillariophyta</taxon>
        <taxon>Bacillariophyceae</taxon>
        <taxon>Bacillariophycidae</taxon>
        <taxon>Naviculales</taxon>
        <taxon>Naviculaceae</taxon>
        <taxon>Seminavis</taxon>
    </lineage>
</organism>
<dbReference type="AlphaFoldDB" id="A0A9N8I002"/>
<feature type="transmembrane region" description="Helical" evidence="2">
    <location>
        <begin position="146"/>
        <end position="171"/>
    </location>
</feature>
<keyword evidence="5" id="KW-1185">Reference proteome</keyword>
<keyword evidence="2" id="KW-0812">Transmembrane</keyword>
<dbReference type="Gene3D" id="2.30.29.30">
    <property type="entry name" value="Pleckstrin-homology domain (PH domain)/Phosphotyrosine-binding domain (PTB)"/>
    <property type="match status" value="1"/>
</dbReference>
<feature type="compositionally biased region" description="Basic and acidic residues" evidence="1">
    <location>
        <begin position="101"/>
        <end position="115"/>
    </location>
</feature>
<evidence type="ECO:0000313" key="4">
    <source>
        <dbReference type="EMBL" id="CAB9531175.1"/>
    </source>
</evidence>
<evidence type="ECO:0000256" key="2">
    <source>
        <dbReference type="SAM" id="Phobius"/>
    </source>
</evidence>
<dbReference type="Proteomes" id="UP001153069">
    <property type="component" value="Unassembled WGS sequence"/>
</dbReference>
<dbReference type="EMBL" id="CAICTM010003301">
    <property type="protein sequence ID" value="CAB9531175.1"/>
    <property type="molecule type" value="Genomic_DNA"/>
</dbReference>